<organism evidence="1 2">
    <name type="scientific">Streptacidiphilus alkalitolerans</name>
    <dbReference type="NCBI Taxonomy" id="3342712"/>
    <lineage>
        <taxon>Bacteria</taxon>
        <taxon>Bacillati</taxon>
        <taxon>Actinomycetota</taxon>
        <taxon>Actinomycetes</taxon>
        <taxon>Kitasatosporales</taxon>
        <taxon>Streptomycetaceae</taxon>
        <taxon>Streptacidiphilus</taxon>
    </lineage>
</organism>
<evidence type="ECO:0000313" key="1">
    <source>
        <dbReference type="EMBL" id="MFC1429614.1"/>
    </source>
</evidence>
<gene>
    <name evidence="1" type="ORF">ACEZDB_02960</name>
</gene>
<comment type="caution">
    <text evidence="1">The sequence shown here is derived from an EMBL/GenBank/DDBJ whole genome shotgun (WGS) entry which is preliminary data.</text>
</comment>
<evidence type="ECO:0000313" key="2">
    <source>
        <dbReference type="Proteomes" id="UP001592530"/>
    </source>
</evidence>
<accession>A0ABV6WVI8</accession>
<dbReference type="EMBL" id="JBHEZY010000001">
    <property type="protein sequence ID" value="MFC1429614.1"/>
    <property type="molecule type" value="Genomic_DNA"/>
</dbReference>
<reference evidence="1 2" key="1">
    <citation type="submission" date="2024-09" db="EMBL/GenBank/DDBJ databases">
        <authorList>
            <person name="Lee S.D."/>
        </authorList>
    </citation>
    <scope>NUCLEOTIDE SEQUENCE [LARGE SCALE GENOMIC DNA]</scope>
    <source>
        <strain evidence="1 2">N1-3</strain>
    </source>
</reference>
<proteinExistence type="predicted"/>
<sequence length="65" mass="7030">MSGEKIKLDAAQTFRIKVALNDLLQAQQLDYSTAKGADLMLVTGALTSSLYSVLQIVEDIAEVTE</sequence>
<dbReference type="RefSeq" id="WP_380548333.1">
    <property type="nucleotide sequence ID" value="NZ_JBHEZY010000001.1"/>
</dbReference>
<dbReference type="Proteomes" id="UP001592530">
    <property type="component" value="Unassembled WGS sequence"/>
</dbReference>
<name>A0ABV6WVI8_9ACTN</name>
<protein>
    <submittedName>
        <fullName evidence="1">Uncharacterized protein</fullName>
    </submittedName>
</protein>